<feature type="domain" description="HTH cro/C1-type" evidence="2">
    <location>
        <begin position="19"/>
        <end position="73"/>
    </location>
</feature>
<dbReference type="InterPro" id="IPR013430">
    <property type="entry name" value="Toxin_antidote_HigA"/>
</dbReference>
<dbReference type="InterPro" id="IPR001387">
    <property type="entry name" value="Cro/C1-type_HTH"/>
</dbReference>
<gene>
    <name evidence="3" type="ORF">S03H2_53977</name>
</gene>
<protein>
    <recommendedName>
        <fullName evidence="2">HTH cro/C1-type domain-containing protein</fullName>
    </recommendedName>
</protein>
<sequence>MAIEHNYAPDYAVAPGEILEEMLDVRGISKGDLAERCGLTPKTISLITTKKAPVTPETAIQLERVLGMSANVWNNIEANYRLFRAKEQDYGELKKHKDWLNGFPIKEMIRRRWVNKGSNLAENVALLLNFFGIGSVASWEEKYG</sequence>
<accession>X1I1R6</accession>
<proteinExistence type="predicted"/>
<dbReference type="PANTHER" id="PTHR36924:SF1">
    <property type="entry name" value="ANTITOXIN HIGA-1"/>
    <property type="match status" value="1"/>
</dbReference>
<dbReference type="EMBL" id="BARU01034381">
    <property type="protein sequence ID" value="GAH63265.1"/>
    <property type="molecule type" value="Genomic_DNA"/>
</dbReference>
<dbReference type="AlphaFoldDB" id="X1I1R6"/>
<dbReference type="Gene3D" id="1.10.260.40">
    <property type="entry name" value="lambda repressor-like DNA-binding domains"/>
    <property type="match status" value="1"/>
</dbReference>
<evidence type="ECO:0000313" key="3">
    <source>
        <dbReference type="EMBL" id="GAH63265.1"/>
    </source>
</evidence>
<keyword evidence="1" id="KW-0238">DNA-binding</keyword>
<dbReference type="PANTHER" id="PTHR36924">
    <property type="entry name" value="ANTITOXIN HIGA-1"/>
    <property type="match status" value="1"/>
</dbReference>
<dbReference type="SUPFAM" id="SSF47413">
    <property type="entry name" value="lambda repressor-like DNA-binding domains"/>
    <property type="match status" value="1"/>
</dbReference>
<reference evidence="3" key="1">
    <citation type="journal article" date="2014" name="Front. Microbiol.">
        <title>High frequency of phylogenetically diverse reductive dehalogenase-homologous genes in deep subseafloor sedimentary metagenomes.</title>
        <authorList>
            <person name="Kawai M."/>
            <person name="Futagami T."/>
            <person name="Toyoda A."/>
            <person name="Takaki Y."/>
            <person name="Nishi S."/>
            <person name="Hori S."/>
            <person name="Arai W."/>
            <person name="Tsubouchi T."/>
            <person name="Morono Y."/>
            <person name="Uchiyama I."/>
            <person name="Ito T."/>
            <person name="Fujiyama A."/>
            <person name="Inagaki F."/>
            <person name="Takami H."/>
        </authorList>
    </citation>
    <scope>NUCLEOTIDE SEQUENCE</scope>
    <source>
        <strain evidence="3">Expedition CK06-06</strain>
    </source>
</reference>
<dbReference type="CDD" id="cd00093">
    <property type="entry name" value="HTH_XRE"/>
    <property type="match status" value="1"/>
</dbReference>
<comment type="caution">
    <text evidence="3">The sequence shown here is derived from an EMBL/GenBank/DDBJ whole genome shotgun (WGS) entry which is preliminary data.</text>
</comment>
<dbReference type="PROSITE" id="PS50943">
    <property type="entry name" value="HTH_CROC1"/>
    <property type="match status" value="1"/>
</dbReference>
<dbReference type="GO" id="GO:0003677">
    <property type="term" value="F:DNA binding"/>
    <property type="evidence" value="ECO:0007669"/>
    <property type="project" value="UniProtKB-KW"/>
</dbReference>
<dbReference type="Pfam" id="PF01381">
    <property type="entry name" value="HTH_3"/>
    <property type="match status" value="1"/>
</dbReference>
<evidence type="ECO:0000259" key="2">
    <source>
        <dbReference type="PROSITE" id="PS50943"/>
    </source>
</evidence>
<dbReference type="SMART" id="SM00530">
    <property type="entry name" value="HTH_XRE"/>
    <property type="match status" value="1"/>
</dbReference>
<organism evidence="3">
    <name type="scientific">marine sediment metagenome</name>
    <dbReference type="NCBI Taxonomy" id="412755"/>
    <lineage>
        <taxon>unclassified sequences</taxon>
        <taxon>metagenomes</taxon>
        <taxon>ecological metagenomes</taxon>
    </lineage>
</organism>
<dbReference type="NCBIfam" id="TIGR02607">
    <property type="entry name" value="antidote_HigA"/>
    <property type="match status" value="1"/>
</dbReference>
<feature type="non-terminal residue" evidence="3">
    <location>
        <position position="144"/>
    </location>
</feature>
<evidence type="ECO:0000256" key="1">
    <source>
        <dbReference type="ARBA" id="ARBA00023125"/>
    </source>
</evidence>
<dbReference type="InterPro" id="IPR010982">
    <property type="entry name" value="Lambda_DNA-bd_dom_sf"/>
</dbReference>
<name>X1I1R6_9ZZZZ</name>